<name>H0UN82_9BACT</name>
<evidence type="ECO:0000313" key="2">
    <source>
        <dbReference type="Proteomes" id="UP000005730"/>
    </source>
</evidence>
<proteinExistence type="predicted"/>
<organism evidence="1 2">
    <name type="scientific">Thermanaerovibrio velox DSM 12556</name>
    <dbReference type="NCBI Taxonomy" id="926567"/>
    <lineage>
        <taxon>Bacteria</taxon>
        <taxon>Thermotogati</taxon>
        <taxon>Synergistota</taxon>
        <taxon>Synergistia</taxon>
        <taxon>Synergistales</taxon>
        <taxon>Synergistaceae</taxon>
        <taxon>Thermanaerovibrio</taxon>
    </lineage>
</organism>
<keyword evidence="2" id="KW-1185">Reference proteome</keyword>
<dbReference type="STRING" id="926567.TheveDRAFT_1246"/>
<evidence type="ECO:0000313" key="1">
    <source>
        <dbReference type="EMBL" id="EHM10367.1"/>
    </source>
</evidence>
<dbReference type="EMBL" id="CM001377">
    <property type="protein sequence ID" value="EHM10367.1"/>
    <property type="molecule type" value="Genomic_DNA"/>
</dbReference>
<sequence>MTSLGLGDELDEQNIYHMDFRGWSSERYRWAYDGAVVRTEWSGFDG</sequence>
<reference evidence="1 2" key="1">
    <citation type="submission" date="2011-10" db="EMBL/GenBank/DDBJ databases">
        <title>The Noncontiguous Finished genome of Thermanaerovibrio velox DSM 12556.</title>
        <authorList>
            <consortium name="US DOE Joint Genome Institute (JGI-PGF)"/>
            <person name="Lucas S."/>
            <person name="Copeland A."/>
            <person name="Lapidus A."/>
            <person name="Glavina del Rio T."/>
            <person name="Dalin E."/>
            <person name="Tice H."/>
            <person name="Bruce D."/>
            <person name="Goodwin L."/>
            <person name="Pitluck S."/>
            <person name="Peters L."/>
            <person name="Mikhailova N."/>
            <person name="Teshima H."/>
            <person name="Kyrpides N."/>
            <person name="Mavromatis K."/>
            <person name="Ivanova N."/>
            <person name="Markowitz V."/>
            <person name="Cheng J.-F."/>
            <person name="Hugenholtz P."/>
            <person name="Woyke T."/>
            <person name="Wu D."/>
            <person name="Spring S."/>
            <person name="Brambilla E.-M."/>
            <person name="Klenk H.-P."/>
            <person name="Eisen J.A."/>
        </authorList>
    </citation>
    <scope>NUCLEOTIDE SEQUENCE [LARGE SCALE GENOMIC DNA]</scope>
    <source>
        <strain evidence="1 2">DSM 12556</strain>
    </source>
</reference>
<accession>H0UN82</accession>
<dbReference type="Proteomes" id="UP000005730">
    <property type="component" value="Chromosome"/>
</dbReference>
<dbReference type="HOGENOM" id="CLU_3190124_0_0_0"/>
<gene>
    <name evidence="1" type="ORF">TheveDRAFT_1246</name>
</gene>
<protein>
    <submittedName>
        <fullName evidence="1">Uncharacterized protein</fullName>
    </submittedName>
</protein>
<dbReference type="AlphaFoldDB" id="H0UN82"/>